<proteinExistence type="predicted"/>
<evidence type="ECO:0000259" key="2">
    <source>
        <dbReference type="Pfam" id="PF10536"/>
    </source>
</evidence>
<dbReference type="OMA" id="WFLLTEV"/>
<keyword evidence="4" id="KW-1185">Reference proteome</keyword>
<dbReference type="AlphaFoldDB" id="A0A9R0U496"/>
<feature type="compositionally biased region" description="Low complexity" evidence="1">
    <location>
        <begin position="479"/>
        <end position="496"/>
    </location>
</feature>
<dbReference type="PANTHER" id="PTHR46033:SF8">
    <property type="entry name" value="PROTEIN MAINTENANCE OF MERISTEMS-LIKE"/>
    <property type="match status" value="1"/>
</dbReference>
<protein>
    <recommendedName>
        <fullName evidence="2">Aminotransferase-like plant mobile domain-containing protein</fullName>
    </recommendedName>
</protein>
<feature type="domain" description="Aminotransferase-like plant mobile" evidence="2">
    <location>
        <begin position="48"/>
        <end position="405"/>
    </location>
</feature>
<feature type="compositionally biased region" description="Acidic residues" evidence="1">
    <location>
        <begin position="501"/>
        <end position="537"/>
    </location>
</feature>
<evidence type="ECO:0000313" key="4">
    <source>
        <dbReference type="Proteomes" id="UP000324705"/>
    </source>
</evidence>
<dbReference type="EMBL" id="LT934119">
    <property type="protein sequence ID" value="VAI23910.1"/>
    <property type="molecule type" value="Genomic_DNA"/>
</dbReference>
<name>A0A9R0U496_TRITD</name>
<dbReference type="InterPro" id="IPR044824">
    <property type="entry name" value="MAIN-like"/>
</dbReference>
<dbReference type="Pfam" id="PF10536">
    <property type="entry name" value="PMD"/>
    <property type="match status" value="1"/>
</dbReference>
<feature type="region of interest" description="Disordered" evidence="1">
    <location>
        <begin position="474"/>
        <end position="567"/>
    </location>
</feature>
<sequence>MLPPLRMRGHTKVKEMNYDNRYKPYYRRAGLLGFVLQFKRMPPMLVHTALTSLVDRWRPETHSFHLPCGEMTVTLEDFAMITALPIKGHALIGCVDKKNWPDRVTALIGDCPPIKSNRTSGVALAWLLDHRAECPQDADPRTVEQYARTYLWFLFTEVVFPDCSGDNALWMYLDFLADWDAGYSWGSAGLVYLYRSLDDATQRTEKTSGMCGCVWALSIWSWERLPVGRPEKLPQTEWTEYGEDGDRSRYPTVAYSWDKVKVFSGKESAMYKAFTNELDNLTSFQVNWWLYHDRAWGFELNEMCERDRLLFWCIVPLICVYAVEWHLPQRVATQFGVLQHTPPARPHDTGGYDLHKKSNQYSQSILDWADEHKSFVTMWDERTFRKDGERSGICWNVYERHMNWYAPLMNRVAAELNMNIFDGSNALSSDPGTMEGDNKLREATKKIINRCRKLAGMLGCAALVDVHVPPPGGSTRALASSSHTGGGSSSHAASSSRLVNETEEEEEVDEEEEEEEGEEEGGDDEEGDEEEYDDDDGPQLTQPTQPDEGRSKTNKEEHAAKRGRGRN</sequence>
<reference evidence="3 4" key="1">
    <citation type="submission" date="2017-09" db="EMBL/GenBank/DDBJ databases">
        <authorList>
            <consortium name="International Durum Wheat Genome Sequencing Consortium (IDWGSC)"/>
            <person name="Milanesi L."/>
        </authorList>
    </citation>
    <scope>NUCLEOTIDE SEQUENCE [LARGE SCALE GENOMIC DNA]</scope>
    <source>
        <strain evidence="4">cv. Svevo</strain>
    </source>
</reference>
<evidence type="ECO:0000313" key="3">
    <source>
        <dbReference type="EMBL" id="VAI23910.1"/>
    </source>
</evidence>
<organism evidence="3 4">
    <name type="scientific">Triticum turgidum subsp. durum</name>
    <name type="common">Durum wheat</name>
    <name type="synonym">Triticum durum</name>
    <dbReference type="NCBI Taxonomy" id="4567"/>
    <lineage>
        <taxon>Eukaryota</taxon>
        <taxon>Viridiplantae</taxon>
        <taxon>Streptophyta</taxon>
        <taxon>Embryophyta</taxon>
        <taxon>Tracheophyta</taxon>
        <taxon>Spermatophyta</taxon>
        <taxon>Magnoliopsida</taxon>
        <taxon>Liliopsida</taxon>
        <taxon>Poales</taxon>
        <taxon>Poaceae</taxon>
        <taxon>BOP clade</taxon>
        <taxon>Pooideae</taxon>
        <taxon>Triticodae</taxon>
        <taxon>Triticeae</taxon>
        <taxon>Triticinae</taxon>
        <taxon>Triticum</taxon>
    </lineage>
</organism>
<dbReference type="InterPro" id="IPR019557">
    <property type="entry name" value="AminoTfrase-like_pln_mobile"/>
</dbReference>
<evidence type="ECO:0000256" key="1">
    <source>
        <dbReference type="SAM" id="MobiDB-lite"/>
    </source>
</evidence>
<dbReference type="GO" id="GO:0010073">
    <property type="term" value="P:meristem maintenance"/>
    <property type="evidence" value="ECO:0007669"/>
    <property type="project" value="InterPro"/>
</dbReference>
<gene>
    <name evidence="3" type="ORF">TRITD_5Av1G228450</name>
</gene>
<dbReference type="Proteomes" id="UP000324705">
    <property type="component" value="Chromosome 5A"/>
</dbReference>
<dbReference type="PANTHER" id="PTHR46033">
    <property type="entry name" value="PROTEIN MAIN-LIKE 2"/>
    <property type="match status" value="1"/>
</dbReference>
<dbReference type="Gramene" id="TRITD5Av1G228450.1">
    <property type="protein sequence ID" value="TRITD5Av1G228450.1"/>
    <property type="gene ID" value="TRITD5Av1G228450"/>
</dbReference>
<accession>A0A9R0U496</accession>
<feature type="compositionally biased region" description="Basic and acidic residues" evidence="1">
    <location>
        <begin position="547"/>
        <end position="560"/>
    </location>
</feature>